<evidence type="ECO:0000256" key="3">
    <source>
        <dbReference type="ARBA" id="ARBA00022777"/>
    </source>
</evidence>
<evidence type="ECO:0000256" key="1">
    <source>
        <dbReference type="ARBA" id="ARBA00010688"/>
    </source>
</evidence>
<evidence type="ECO:0000313" key="5">
    <source>
        <dbReference type="EMBL" id="NYT36159.1"/>
    </source>
</evidence>
<evidence type="ECO:0000256" key="2">
    <source>
        <dbReference type="ARBA" id="ARBA00022679"/>
    </source>
</evidence>
<protein>
    <submittedName>
        <fullName evidence="5">Carbohydrate kinase family protein</fullName>
    </submittedName>
</protein>
<proteinExistence type="inferred from homology"/>
<dbReference type="Pfam" id="PF00294">
    <property type="entry name" value="PfkB"/>
    <property type="match status" value="1"/>
</dbReference>
<dbReference type="EMBL" id="JACCEW010000001">
    <property type="protein sequence ID" value="NYT36159.1"/>
    <property type="molecule type" value="Genomic_DNA"/>
</dbReference>
<dbReference type="RefSeq" id="WP_129968067.1">
    <property type="nucleotide sequence ID" value="NZ_JACCEW010000001.1"/>
</dbReference>
<keyword evidence="3 5" id="KW-0418">Kinase</keyword>
<accession>A0A853F872</accession>
<dbReference type="InterPro" id="IPR002173">
    <property type="entry name" value="Carboh/pur_kinase_PfkB_CS"/>
</dbReference>
<comment type="caution">
    <text evidence="5">The sequence shown here is derived from an EMBL/GenBank/DDBJ whole genome shotgun (WGS) entry which is preliminary data.</text>
</comment>
<dbReference type="InterPro" id="IPR002139">
    <property type="entry name" value="Ribo/fructo_kinase"/>
</dbReference>
<dbReference type="OrthoDB" id="9779730at2"/>
<feature type="domain" description="Carbohydrate kinase PfkB" evidence="4">
    <location>
        <begin position="41"/>
        <end position="294"/>
    </location>
</feature>
<gene>
    <name evidence="5" type="ORF">H0A68_04685</name>
</gene>
<dbReference type="PROSITE" id="PS00583">
    <property type="entry name" value="PFKB_KINASES_1"/>
    <property type="match status" value="1"/>
</dbReference>
<dbReference type="PANTHER" id="PTHR43085">
    <property type="entry name" value="HEXOKINASE FAMILY MEMBER"/>
    <property type="match status" value="1"/>
</dbReference>
<keyword evidence="6" id="KW-1185">Reference proteome</keyword>
<reference evidence="5 6" key="1">
    <citation type="submission" date="2020-07" db="EMBL/GenBank/DDBJ databases">
        <title>Taxonomic revisions and descriptions of new bacterial species based on genomic comparisons in the high-G+C-content subgroup of the family Alcaligenaceae.</title>
        <authorList>
            <person name="Szabo A."/>
            <person name="Felfoldi T."/>
        </authorList>
    </citation>
    <scope>NUCLEOTIDE SEQUENCE [LARGE SCALE GENOMIC DNA]</scope>
    <source>
        <strain evidence="5 6">DSM 25264</strain>
    </source>
</reference>
<keyword evidence="2" id="KW-0808">Transferase</keyword>
<dbReference type="AlphaFoldDB" id="A0A853F872"/>
<dbReference type="InterPro" id="IPR029056">
    <property type="entry name" value="Ribokinase-like"/>
</dbReference>
<dbReference type="InterPro" id="IPR050306">
    <property type="entry name" value="PfkB_Carbo_kinase"/>
</dbReference>
<sequence>MTDRVLICGSIAFDTITVFEGNFREHILPDSIQSLSVSFFVPSMRKEYGGCAGNIAYSLRLLGGNPVPVGTVGGDAADYIAHMKELGIDTSMVRVLPDMFTPQCFITTDLESNQIASFHPGAMTRSDENDLSGQEAAWAIVAPDSKEGMFAHAERLHRQGTPFIFDLGQAMPLFSGDDIRRMLSLADMLTANDYEASVVAQRTGRSIADIAGDMKGAIVTHGADGAILYTDGQEMLVPPVPSLAVVDPTGCGDAHRAGVLYGLTQGWSLLDSARLANVMGSFKIAAKGPQNHRPSLQDIDAALHTHYGLRLNA</sequence>
<evidence type="ECO:0000313" key="6">
    <source>
        <dbReference type="Proteomes" id="UP000580517"/>
    </source>
</evidence>
<evidence type="ECO:0000259" key="4">
    <source>
        <dbReference type="Pfam" id="PF00294"/>
    </source>
</evidence>
<dbReference type="Gene3D" id="3.40.1190.20">
    <property type="match status" value="1"/>
</dbReference>
<name>A0A853F872_9BURK</name>
<dbReference type="GO" id="GO:0008865">
    <property type="term" value="F:fructokinase activity"/>
    <property type="evidence" value="ECO:0007669"/>
    <property type="project" value="UniProtKB-ARBA"/>
</dbReference>
<dbReference type="Proteomes" id="UP000580517">
    <property type="component" value="Unassembled WGS sequence"/>
</dbReference>
<dbReference type="InterPro" id="IPR011611">
    <property type="entry name" value="PfkB_dom"/>
</dbReference>
<dbReference type="GO" id="GO:0006000">
    <property type="term" value="P:fructose metabolic process"/>
    <property type="evidence" value="ECO:0007669"/>
    <property type="project" value="UniProtKB-ARBA"/>
</dbReference>
<dbReference type="PRINTS" id="PR00990">
    <property type="entry name" value="RIBOKINASE"/>
</dbReference>
<dbReference type="SUPFAM" id="SSF53613">
    <property type="entry name" value="Ribokinase-like"/>
    <property type="match status" value="1"/>
</dbReference>
<dbReference type="PANTHER" id="PTHR43085:SF46">
    <property type="entry name" value="ADENOSINE KINASE"/>
    <property type="match status" value="1"/>
</dbReference>
<comment type="similarity">
    <text evidence="1">Belongs to the carbohydrate kinase PfkB family.</text>
</comment>
<dbReference type="CDD" id="cd01942">
    <property type="entry name" value="ribokinase_group_A"/>
    <property type="match status" value="1"/>
</dbReference>
<organism evidence="5 6">
    <name type="scientific">Allopusillimonas soli</name>
    <dbReference type="NCBI Taxonomy" id="659016"/>
    <lineage>
        <taxon>Bacteria</taxon>
        <taxon>Pseudomonadati</taxon>
        <taxon>Pseudomonadota</taxon>
        <taxon>Betaproteobacteria</taxon>
        <taxon>Burkholderiales</taxon>
        <taxon>Alcaligenaceae</taxon>
        <taxon>Allopusillimonas</taxon>
    </lineage>
</organism>